<dbReference type="AlphaFoldDB" id="A0A0R3WE39"/>
<accession>A0A0R3WE39</accession>
<dbReference type="Proteomes" id="UP000282613">
    <property type="component" value="Unassembled WGS sequence"/>
</dbReference>
<evidence type="ECO:0000313" key="2">
    <source>
        <dbReference type="Proteomes" id="UP000282613"/>
    </source>
</evidence>
<reference evidence="3" key="1">
    <citation type="submission" date="2017-02" db="UniProtKB">
        <authorList>
            <consortium name="WormBaseParasite"/>
        </authorList>
    </citation>
    <scope>IDENTIFICATION</scope>
</reference>
<evidence type="ECO:0000313" key="3">
    <source>
        <dbReference type="WBParaSite" id="TASK_0000906301-mRNA-1"/>
    </source>
</evidence>
<dbReference type="WBParaSite" id="TASK_0000906301-mRNA-1">
    <property type="protein sequence ID" value="TASK_0000906301-mRNA-1"/>
    <property type="gene ID" value="TASK_0000906301"/>
</dbReference>
<proteinExistence type="predicted"/>
<protein>
    <submittedName>
        <fullName evidence="1 3">Uncharacterized protein</fullName>
    </submittedName>
</protein>
<sequence>MEDIELEEFVHVRPKPGLSLNVSRRVPSLANQAHQNLLIMFRRRMSKALNTRDVVELTCAVVLEVVAADILCPGKRKSVES</sequence>
<gene>
    <name evidence="1" type="ORF">TASK_LOCUS9064</name>
</gene>
<name>A0A0R3WE39_TAEAS</name>
<organism evidence="3">
    <name type="scientific">Taenia asiatica</name>
    <name type="common">Asian tapeworm</name>
    <dbReference type="NCBI Taxonomy" id="60517"/>
    <lineage>
        <taxon>Eukaryota</taxon>
        <taxon>Metazoa</taxon>
        <taxon>Spiralia</taxon>
        <taxon>Lophotrochozoa</taxon>
        <taxon>Platyhelminthes</taxon>
        <taxon>Cestoda</taxon>
        <taxon>Eucestoda</taxon>
        <taxon>Cyclophyllidea</taxon>
        <taxon>Taeniidae</taxon>
        <taxon>Taenia</taxon>
    </lineage>
</organism>
<reference evidence="1 2" key="2">
    <citation type="submission" date="2018-11" db="EMBL/GenBank/DDBJ databases">
        <authorList>
            <consortium name="Pathogen Informatics"/>
        </authorList>
    </citation>
    <scope>NUCLEOTIDE SEQUENCE [LARGE SCALE GENOMIC DNA]</scope>
</reference>
<evidence type="ECO:0000313" key="1">
    <source>
        <dbReference type="EMBL" id="VDK41661.1"/>
    </source>
</evidence>
<keyword evidence="2" id="KW-1185">Reference proteome</keyword>
<dbReference type="EMBL" id="UYRS01018974">
    <property type="protein sequence ID" value="VDK41661.1"/>
    <property type="molecule type" value="Genomic_DNA"/>
</dbReference>